<sequence length="129" mass="14812">MTLRQYLAWLAIGTLVSWGALVLVMTYLNPQTAGTTGFLFFYLSLFLSLGGTFTLVGFAWRYWRHRDEVLFRHVSMSFRQGILLALAVVLASWLKTNNLLTWWNTGLLVVGLTLLELFWLSVRRQSPPI</sequence>
<evidence type="ECO:0000313" key="3">
    <source>
        <dbReference type="Proteomes" id="UP000178936"/>
    </source>
</evidence>
<organism evidence="2 3">
    <name type="scientific">Candidatus Veblenbacteria bacterium RIFOXYA2_FULL_43_9</name>
    <dbReference type="NCBI Taxonomy" id="1802425"/>
    <lineage>
        <taxon>Bacteria</taxon>
        <taxon>Candidatus Vebleniibacteriota</taxon>
    </lineage>
</organism>
<comment type="caution">
    <text evidence="2">The sequence shown here is derived from an EMBL/GenBank/DDBJ whole genome shotgun (WGS) entry which is preliminary data.</text>
</comment>
<protein>
    <submittedName>
        <fullName evidence="2">Uncharacterized protein</fullName>
    </submittedName>
</protein>
<accession>A0A1G2Q1Q3</accession>
<dbReference type="EMBL" id="MHTB01000046">
    <property type="protein sequence ID" value="OHA54508.1"/>
    <property type="molecule type" value="Genomic_DNA"/>
</dbReference>
<keyword evidence="1" id="KW-1133">Transmembrane helix</keyword>
<evidence type="ECO:0000313" key="2">
    <source>
        <dbReference type="EMBL" id="OHA54508.1"/>
    </source>
</evidence>
<feature type="transmembrane region" description="Helical" evidence="1">
    <location>
        <begin position="40"/>
        <end position="62"/>
    </location>
</feature>
<gene>
    <name evidence="2" type="ORF">A2226_01715</name>
</gene>
<evidence type="ECO:0000256" key="1">
    <source>
        <dbReference type="SAM" id="Phobius"/>
    </source>
</evidence>
<keyword evidence="1" id="KW-0472">Membrane</keyword>
<feature type="transmembrane region" description="Helical" evidence="1">
    <location>
        <begin position="74"/>
        <end position="94"/>
    </location>
</feature>
<name>A0A1G2Q1Q3_9BACT</name>
<reference evidence="2 3" key="1">
    <citation type="journal article" date="2016" name="Nat. Commun.">
        <title>Thousands of microbial genomes shed light on interconnected biogeochemical processes in an aquifer system.</title>
        <authorList>
            <person name="Anantharaman K."/>
            <person name="Brown C.T."/>
            <person name="Hug L.A."/>
            <person name="Sharon I."/>
            <person name="Castelle C.J."/>
            <person name="Probst A.J."/>
            <person name="Thomas B.C."/>
            <person name="Singh A."/>
            <person name="Wilkins M.J."/>
            <person name="Karaoz U."/>
            <person name="Brodie E.L."/>
            <person name="Williams K.H."/>
            <person name="Hubbard S.S."/>
            <person name="Banfield J.F."/>
        </authorList>
    </citation>
    <scope>NUCLEOTIDE SEQUENCE [LARGE SCALE GENOMIC DNA]</scope>
</reference>
<keyword evidence="1" id="KW-0812">Transmembrane</keyword>
<feature type="transmembrane region" description="Helical" evidence="1">
    <location>
        <begin position="100"/>
        <end position="120"/>
    </location>
</feature>
<feature type="transmembrane region" description="Helical" evidence="1">
    <location>
        <begin position="7"/>
        <end position="28"/>
    </location>
</feature>
<proteinExistence type="predicted"/>
<dbReference type="Proteomes" id="UP000178936">
    <property type="component" value="Unassembled WGS sequence"/>
</dbReference>
<dbReference type="AlphaFoldDB" id="A0A1G2Q1Q3"/>